<sequence>MVSPLKYNAAIEQHKNATELALQIPIANFRDGYGFCGRDGQHVDKDSFLKYNSLQTQHGKKITLPQVGFLTVPFQGAGQACLKKEPRLEAQYSYAPKSTLPSGTRNRIIPLVGCIANNIQKEEHIVPETVQPDWLRGGYPSRRCKYSRANPPKPIDSPHWPFPAEES</sequence>
<protein>
    <submittedName>
        <fullName evidence="2">Uncharacterized protein</fullName>
    </submittedName>
</protein>
<proteinExistence type="predicted"/>
<dbReference type="AlphaFoldDB" id="A0A6C0AW09"/>
<reference evidence="2" key="1">
    <citation type="journal article" date="2020" name="Nature">
        <title>Giant virus diversity and host interactions through global metagenomics.</title>
        <authorList>
            <person name="Schulz F."/>
            <person name="Roux S."/>
            <person name="Paez-Espino D."/>
            <person name="Jungbluth S."/>
            <person name="Walsh D.A."/>
            <person name="Denef V.J."/>
            <person name="McMahon K.D."/>
            <person name="Konstantinidis K.T."/>
            <person name="Eloe-Fadrosh E.A."/>
            <person name="Kyrpides N.C."/>
            <person name="Woyke T."/>
        </authorList>
    </citation>
    <scope>NUCLEOTIDE SEQUENCE</scope>
    <source>
        <strain evidence="2">GVMAG-S-ERX555961-36</strain>
    </source>
</reference>
<name>A0A6C0AW09_9ZZZZ</name>
<evidence type="ECO:0000256" key="1">
    <source>
        <dbReference type="SAM" id="MobiDB-lite"/>
    </source>
</evidence>
<dbReference type="EMBL" id="MN738763">
    <property type="protein sequence ID" value="QHS83756.1"/>
    <property type="molecule type" value="Genomic_DNA"/>
</dbReference>
<feature type="region of interest" description="Disordered" evidence="1">
    <location>
        <begin position="146"/>
        <end position="167"/>
    </location>
</feature>
<accession>A0A6C0AW09</accession>
<evidence type="ECO:0000313" key="2">
    <source>
        <dbReference type="EMBL" id="QHS83756.1"/>
    </source>
</evidence>
<organism evidence="2">
    <name type="scientific">viral metagenome</name>
    <dbReference type="NCBI Taxonomy" id="1070528"/>
    <lineage>
        <taxon>unclassified sequences</taxon>
        <taxon>metagenomes</taxon>
        <taxon>organismal metagenomes</taxon>
    </lineage>
</organism>